<organism evidence="1 2">
    <name type="scientific">Pantoea ananatis (strain AJ13355)</name>
    <dbReference type="NCBI Taxonomy" id="932677"/>
    <lineage>
        <taxon>Bacteria</taxon>
        <taxon>Pseudomonadati</taxon>
        <taxon>Pseudomonadota</taxon>
        <taxon>Gammaproteobacteria</taxon>
        <taxon>Enterobacterales</taxon>
        <taxon>Erwiniaceae</taxon>
        <taxon>Pantoea</taxon>
    </lineage>
</organism>
<dbReference type="HOGENOM" id="CLU_1684864_0_0_6"/>
<proteinExistence type="predicted"/>
<reference evidence="2" key="1">
    <citation type="journal article" date="2012" name="Appl. Microbiol. Biotechnol.">
        <title>The complete genome sequence of Pantoea ananatis AJ13355, an organism with great biotechnological potential.</title>
        <authorList>
            <person name="Hara Y."/>
            <person name="Kadotani N."/>
            <person name="Izui H."/>
            <person name="Katashkina J.I."/>
            <person name="Kuvaeva T.M."/>
            <person name="Andreeva I.G."/>
            <person name="Golubeva L.I."/>
            <person name="Malko D.B."/>
            <person name="Makeev V.J."/>
            <person name="Mashko S.V."/>
            <person name="Kozlov Y.I."/>
        </authorList>
    </citation>
    <scope>NUCLEOTIDE SEQUENCE [LARGE SCALE GENOMIC DNA]</scope>
    <source>
        <strain evidence="2">AJ13355</strain>
    </source>
</reference>
<sequence length="156" mass="16996">MTSAECYKALFPFGIAPHRFDHALRQQGLLATGLRLCLIFDTLDKMLCGPDESALGQMALPGGRRRDHHPRPSLHLPVAHVMNINALAIAYGADAFALASCPTMHAGRDLQLSGIEMVLRIQHLSLLIGQDVPLTRKRTSPGQPQGGVDNMEIIIQ</sequence>
<gene>
    <name evidence="1" type="ordered locus">PAJ_0804</name>
</gene>
<dbReference type="eggNOG" id="ENOG50347W7">
    <property type="taxonomic scope" value="Bacteria"/>
</dbReference>
<dbReference type="EMBL" id="AP012032">
    <property type="protein sequence ID" value="BAK10884.1"/>
    <property type="molecule type" value="Genomic_DNA"/>
</dbReference>
<dbReference type="AlphaFoldDB" id="A0A0H3KUD9"/>
<evidence type="ECO:0000313" key="2">
    <source>
        <dbReference type="Proteomes" id="UP000006690"/>
    </source>
</evidence>
<protein>
    <submittedName>
        <fullName evidence="1">Uncharacterized protein</fullName>
    </submittedName>
</protein>
<dbReference type="Proteomes" id="UP000006690">
    <property type="component" value="Chromosome"/>
</dbReference>
<evidence type="ECO:0000313" key="1">
    <source>
        <dbReference type="EMBL" id="BAK10884.1"/>
    </source>
</evidence>
<dbReference type="KEGG" id="paj:PAJ_0804"/>
<accession>A0A0H3KUD9</accession>
<name>A0A0H3KUD9_PANAA</name>